<gene>
    <name evidence="7" type="ORF">NKG59_19170</name>
</gene>
<keyword evidence="3" id="KW-0479">Metal-binding</keyword>
<keyword evidence="8" id="KW-1185">Reference proteome</keyword>
<organism evidence="7 8">
    <name type="scientific">Ralstonia chuxiongensis</name>
    <dbReference type="NCBI Taxonomy" id="2957504"/>
    <lineage>
        <taxon>Bacteria</taxon>
        <taxon>Pseudomonadati</taxon>
        <taxon>Pseudomonadota</taxon>
        <taxon>Betaproteobacteria</taxon>
        <taxon>Burkholderiales</taxon>
        <taxon>Burkholderiaceae</taxon>
        <taxon>Ralstonia</taxon>
    </lineage>
</organism>
<evidence type="ECO:0000313" key="7">
    <source>
        <dbReference type="EMBL" id="MCP1174488.1"/>
    </source>
</evidence>
<reference evidence="8" key="1">
    <citation type="journal article" date="2023" name="Front. Microbiol.">
        <title>Ralstonia chuxiongensis sp. nov., Ralstonia mojiangensis sp. nov., and Ralstonia soli sp. nov., isolated from tobacco fields, are three novel species in the family Burkholderiaceae.</title>
        <authorList>
            <person name="Lu C.H."/>
            <person name="Zhang Y.Y."/>
            <person name="Jiang N."/>
            <person name="Chen W."/>
            <person name="Shao X."/>
            <person name="Zhao Z.M."/>
            <person name="Lu W.L."/>
            <person name="Hu X."/>
            <person name="Xi Y.X."/>
            <person name="Zou S.Y."/>
            <person name="Wei Q.J."/>
            <person name="Lin Z.L."/>
            <person name="Gong L."/>
            <person name="Gai X.T."/>
            <person name="Zhang L.Q."/>
            <person name="Li J.Y."/>
            <person name="Jin Y."/>
            <person name="Xia Z.Y."/>
        </authorList>
    </citation>
    <scope>NUCLEOTIDE SEQUENCE [LARGE SCALE GENOMIC DNA]</scope>
    <source>
        <strain evidence="8">21YRMH01-3</strain>
    </source>
</reference>
<keyword evidence="5 7" id="KW-0695">RNA-directed DNA polymerase</keyword>
<proteinExistence type="predicted"/>
<dbReference type="GO" id="GO:0046872">
    <property type="term" value="F:metal ion binding"/>
    <property type="evidence" value="ECO:0007669"/>
    <property type="project" value="UniProtKB-KW"/>
</dbReference>
<dbReference type="Proteomes" id="UP001162793">
    <property type="component" value="Unassembled WGS sequence"/>
</dbReference>
<dbReference type="EMBL" id="JAMYWC010000005">
    <property type="protein sequence ID" value="MCP1174488.1"/>
    <property type="molecule type" value="Genomic_DNA"/>
</dbReference>
<evidence type="ECO:0000256" key="2">
    <source>
        <dbReference type="ARBA" id="ARBA00022695"/>
    </source>
</evidence>
<protein>
    <submittedName>
        <fullName evidence="7">Reverse transcriptase family protein</fullName>
    </submittedName>
</protein>
<evidence type="ECO:0000313" key="8">
    <source>
        <dbReference type="Proteomes" id="UP001162793"/>
    </source>
</evidence>
<dbReference type="InterPro" id="IPR000123">
    <property type="entry name" value="Reverse_transcriptase_msDNA"/>
</dbReference>
<comment type="caution">
    <text evidence="7">The sequence shown here is derived from an EMBL/GenBank/DDBJ whole genome shotgun (WGS) entry which is preliminary data.</text>
</comment>
<dbReference type="PRINTS" id="PR00866">
    <property type="entry name" value="RNADNAPOLMS"/>
</dbReference>
<evidence type="ECO:0000256" key="3">
    <source>
        <dbReference type="ARBA" id="ARBA00022723"/>
    </source>
</evidence>
<evidence type="ECO:0000256" key="4">
    <source>
        <dbReference type="ARBA" id="ARBA00022842"/>
    </source>
</evidence>
<keyword evidence="1" id="KW-0808">Transferase</keyword>
<evidence type="ECO:0000256" key="1">
    <source>
        <dbReference type="ARBA" id="ARBA00022679"/>
    </source>
</evidence>
<dbReference type="InterPro" id="IPR000477">
    <property type="entry name" value="RT_dom"/>
</dbReference>
<name>A0AA41WX81_9RALS</name>
<feature type="domain" description="Reverse transcriptase" evidence="6">
    <location>
        <begin position="84"/>
        <end position="226"/>
    </location>
</feature>
<dbReference type="Pfam" id="PF00078">
    <property type="entry name" value="RVT_1"/>
    <property type="match status" value="1"/>
</dbReference>
<evidence type="ECO:0000256" key="5">
    <source>
        <dbReference type="ARBA" id="ARBA00022918"/>
    </source>
</evidence>
<dbReference type="GO" id="GO:0003723">
    <property type="term" value="F:RNA binding"/>
    <property type="evidence" value="ECO:0007669"/>
    <property type="project" value="InterPro"/>
</dbReference>
<keyword evidence="4" id="KW-0460">Magnesium</keyword>
<accession>A0AA41WX81</accession>
<dbReference type="GO" id="GO:0003964">
    <property type="term" value="F:RNA-directed DNA polymerase activity"/>
    <property type="evidence" value="ECO:0007669"/>
    <property type="project" value="UniProtKB-KW"/>
</dbReference>
<evidence type="ECO:0000259" key="6">
    <source>
        <dbReference type="Pfam" id="PF00078"/>
    </source>
</evidence>
<dbReference type="CDD" id="cd03487">
    <property type="entry name" value="RT_Bac_retron_II"/>
    <property type="match status" value="1"/>
</dbReference>
<keyword evidence="2" id="KW-0548">Nucleotidyltransferase</keyword>
<dbReference type="AlphaFoldDB" id="A0AA41WX81"/>
<sequence>MPSKNTPKGYPLDQSPLYRLRGKGQFERVLQVQWAAVDKLLSADNYRVWLNDKGREIQQPLGWLAHVHRRIGKLLARIELPDYVYSKKGRSYADNARQHVGATPLVKTDIHRFYPSVTRAMVYRLFANDFQCAEDVAHRLADICCYQREHLPTGSALSGRVAFFAARHMFDEIAEVAAEEQCKMTTYVDDVTVSGAAATKRLLGTVRRIVSKHGLNTKQRKSRTYAARSAKAVTGAVLVGDELRLPNERHRKIWEAKQAFAKATRKERPRILRTIRGREQEAQQILISTTEK</sequence>
<dbReference type="RefSeq" id="WP_253539953.1">
    <property type="nucleotide sequence ID" value="NZ_JAMYWC010000005.1"/>
</dbReference>